<protein>
    <submittedName>
        <fullName evidence="1">Uncharacterized protein</fullName>
    </submittedName>
</protein>
<proteinExistence type="predicted"/>
<sequence length="38" mass="4130">MSNDRRAGFEGVSICPQMDTQIQIGPTGKKLLPLTVVK</sequence>
<dbReference type="AlphaFoldDB" id="A0A7W8B298"/>
<dbReference type="EMBL" id="JACHJD010000023">
    <property type="protein sequence ID" value="MBB5109044.1"/>
    <property type="molecule type" value="Genomic_DNA"/>
</dbReference>
<accession>A0A7W8B298</accession>
<evidence type="ECO:0000313" key="1">
    <source>
        <dbReference type="EMBL" id="MBB5109044.1"/>
    </source>
</evidence>
<reference evidence="1 2" key="1">
    <citation type="submission" date="2020-08" db="EMBL/GenBank/DDBJ databases">
        <title>Genomic Encyclopedia of Type Strains, Phase III (KMG-III): the genomes of soil and plant-associated and newly described type strains.</title>
        <authorList>
            <person name="Whitman W."/>
        </authorList>
    </citation>
    <scope>NUCLEOTIDE SEQUENCE [LARGE SCALE GENOMIC DNA]</scope>
    <source>
        <strain evidence="1 2">CECT 3146</strain>
    </source>
</reference>
<gene>
    <name evidence="1" type="ORF">FHS40_008170</name>
</gene>
<organism evidence="1 2">
    <name type="scientific">Streptomyces spectabilis</name>
    <dbReference type="NCBI Taxonomy" id="68270"/>
    <lineage>
        <taxon>Bacteria</taxon>
        <taxon>Bacillati</taxon>
        <taxon>Actinomycetota</taxon>
        <taxon>Actinomycetes</taxon>
        <taxon>Kitasatosporales</taxon>
        <taxon>Streptomycetaceae</taxon>
        <taxon>Streptomyces</taxon>
    </lineage>
</organism>
<comment type="caution">
    <text evidence="1">The sequence shown here is derived from an EMBL/GenBank/DDBJ whole genome shotgun (WGS) entry which is preliminary data.</text>
</comment>
<name>A0A7W8B298_STRST</name>
<dbReference type="Proteomes" id="UP000549009">
    <property type="component" value="Unassembled WGS sequence"/>
</dbReference>
<evidence type="ECO:0000313" key="2">
    <source>
        <dbReference type="Proteomes" id="UP000549009"/>
    </source>
</evidence>
<keyword evidence="2" id="KW-1185">Reference proteome</keyword>